<organism evidence="3 4">
    <name type="scientific">Rhodoplanes tepidamans</name>
    <name type="common">Rhodoplanes cryptolactis</name>
    <dbReference type="NCBI Taxonomy" id="200616"/>
    <lineage>
        <taxon>Bacteria</taxon>
        <taxon>Pseudomonadati</taxon>
        <taxon>Pseudomonadota</taxon>
        <taxon>Alphaproteobacteria</taxon>
        <taxon>Hyphomicrobiales</taxon>
        <taxon>Nitrobacteraceae</taxon>
        <taxon>Rhodoplanes</taxon>
    </lineage>
</organism>
<feature type="region of interest" description="Disordered" evidence="1">
    <location>
        <begin position="21"/>
        <end position="53"/>
    </location>
</feature>
<feature type="compositionally biased region" description="Polar residues" evidence="1">
    <location>
        <begin position="33"/>
        <end position="45"/>
    </location>
</feature>
<protein>
    <recommendedName>
        <fullName evidence="5">PepSY domain-containing protein</fullName>
    </recommendedName>
</protein>
<feature type="region of interest" description="Disordered" evidence="1">
    <location>
        <begin position="94"/>
        <end position="128"/>
    </location>
</feature>
<reference evidence="3" key="2">
    <citation type="submission" date="2023-02" db="EMBL/GenBank/DDBJ databases">
        <authorList>
            <person name="Rayyan A."/>
            <person name="Meyer T."/>
            <person name="Kyndt J.A."/>
        </authorList>
    </citation>
    <scope>NUCLEOTIDE SEQUENCE</scope>
    <source>
        <strain evidence="3">DSM 9987</strain>
    </source>
</reference>
<proteinExistence type="predicted"/>
<name>A0ABT5J701_RHOTP</name>
<keyword evidence="2" id="KW-0732">Signal</keyword>
<dbReference type="RefSeq" id="WP_272775909.1">
    <property type="nucleotide sequence ID" value="NZ_JAQQLI010000005.1"/>
</dbReference>
<feature type="signal peptide" evidence="2">
    <location>
        <begin position="1"/>
        <end position="20"/>
    </location>
</feature>
<reference evidence="3" key="1">
    <citation type="journal article" date="2023" name="Microbiol Resour">
        <title>Genome Sequences of Rhodoplanes serenus and Two Thermotolerant Strains, Rhodoplanes tepidamans and 'Rhodoplanes cryptolactis,' Further Refine the Genus.</title>
        <authorList>
            <person name="Rayyan A.A."/>
            <person name="Kyndt J.A."/>
        </authorList>
    </citation>
    <scope>NUCLEOTIDE SEQUENCE</scope>
    <source>
        <strain evidence="3">DSM 9987</strain>
    </source>
</reference>
<comment type="caution">
    <text evidence="3">The sequence shown here is derived from an EMBL/GenBank/DDBJ whole genome shotgun (WGS) entry which is preliminary data.</text>
</comment>
<keyword evidence="4" id="KW-1185">Reference proteome</keyword>
<evidence type="ECO:0000256" key="2">
    <source>
        <dbReference type="SAM" id="SignalP"/>
    </source>
</evidence>
<gene>
    <name evidence="3" type="ORF">PQJ73_05130</name>
</gene>
<dbReference type="Proteomes" id="UP001165652">
    <property type="component" value="Unassembled WGS sequence"/>
</dbReference>
<evidence type="ECO:0000256" key="1">
    <source>
        <dbReference type="SAM" id="MobiDB-lite"/>
    </source>
</evidence>
<feature type="compositionally biased region" description="Low complexity" evidence="1">
    <location>
        <begin position="96"/>
        <end position="128"/>
    </location>
</feature>
<evidence type="ECO:0000313" key="4">
    <source>
        <dbReference type="Proteomes" id="UP001165652"/>
    </source>
</evidence>
<feature type="chain" id="PRO_5046429828" description="PepSY domain-containing protein" evidence="2">
    <location>
        <begin position="21"/>
        <end position="128"/>
    </location>
</feature>
<feature type="compositionally biased region" description="Low complexity" evidence="1">
    <location>
        <begin position="21"/>
        <end position="32"/>
    </location>
</feature>
<evidence type="ECO:0000313" key="3">
    <source>
        <dbReference type="EMBL" id="MDC7785059.1"/>
    </source>
</evidence>
<dbReference type="EMBL" id="JAQQLI010000005">
    <property type="protein sequence ID" value="MDC7785059.1"/>
    <property type="molecule type" value="Genomic_DNA"/>
</dbReference>
<sequence>MRHVTIAAAILALGMVPAAAQSGSQSSGSQSGTQKNAAGQSQNQRVGAMSQDKLRKTLQQSGFQDITIVDAAYIVHAKTSDGDMVVMYINPPSAVSAASQGGTSSQGTTGSSSSSGSAGSSSSGSQSK</sequence>
<accession>A0ABT5J701</accession>
<evidence type="ECO:0008006" key="5">
    <source>
        <dbReference type="Google" id="ProtNLM"/>
    </source>
</evidence>